<evidence type="ECO:0000259" key="5">
    <source>
        <dbReference type="Pfam" id="PF14544"/>
    </source>
</evidence>
<proteinExistence type="predicted"/>
<keyword evidence="4" id="KW-0648">Protein biosynthesis</keyword>
<keyword evidence="1" id="KW-0436">Ligase</keyword>
<dbReference type="EMBL" id="RXIH01000001">
    <property type="protein sequence ID" value="RZN57855.1"/>
    <property type="molecule type" value="Genomic_DNA"/>
</dbReference>
<dbReference type="GO" id="GO:0004812">
    <property type="term" value="F:aminoacyl-tRNA ligase activity"/>
    <property type="evidence" value="ECO:0007669"/>
    <property type="project" value="InterPro"/>
</dbReference>
<keyword evidence="2" id="KW-0547">Nucleotide-binding</keyword>
<evidence type="ECO:0000259" key="6">
    <source>
        <dbReference type="Pfam" id="PF22167"/>
    </source>
</evidence>
<feature type="domain" description="PH0730-like N-terminal" evidence="6">
    <location>
        <begin position="29"/>
        <end position="86"/>
    </location>
</feature>
<dbReference type="Gene3D" id="1.10.10.10">
    <property type="entry name" value="Winged helix-like DNA-binding domain superfamily/Winged helix DNA-binding domain"/>
    <property type="match status" value="1"/>
</dbReference>
<evidence type="ECO:0000256" key="4">
    <source>
        <dbReference type="ARBA" id="ARBA00022917"/>
    </source>
</evidence>
<evidence type="ECO:0000313" key="9">
    <source>
        <dbReference type="Proteomes" id="UP000316080"/>
    </source>
</evidence>
<sequence>MSTDLKTILSEFIKIYSSKGPLPSFSISHIVKTLLLLESSTIGRQALSKMLKIGEGTTRTIIKKLYDKGIIAIDPVGGCYLTDYGKLITKKLREYVISEKEADLKEFGVFLPAWAIHIRSSHIPNITKARDIGIRYGAEGVLIFHFKNSKISLPMITDDISKDYPNTSKFIRSFTLNENDLVIIGFAKDIITAEIATIAIAIHIILEII</sequence>
<feature type="domain" description="DUF4443" evidence="5">
    <location>
        <begin position="116"/>
        <end position="204"/>
    </location>
</feature>
<evidence type="ECO:0000256" key="1">
    <source>
        <dbReference type="ARBA" id="ARBA00022598"/>
    </source>
</evidence>
<evidence type="ECO:0000256" key="3">
    <source>
        <dbReference type="ARBA" id="ARBA00022840"/>
    </source>
</evidence>
<dbReference type="GO" id="GO:0005524">
    <property type="term" value="F:ATP binding"/>
    <property type="evidence" value="ECO:0007669"/>
    <property type="project" value="UniProtKB-KW"/>
</dbReference>
<gene>
    <name evidence="8" type="ORF">DSO09_05510</name>
    <name evidence="7" type="ORF">EF809_00145</name>
</gene>
<dbReference type="Proteomes" id="UP000317265">
    <property type="component" value="Unassembled WGS sequence"/>
</dbReference>
<dbReference type="AlphaFoldDB" id="A0A523BAK8"/>
<accession>A0A523BAK8</accession>
<reference evidence="8 10" key="1">
    <citation type="journal article" date="2019" name="Nat. Microbiol.">
        <title>Expanding anaerobic alkane metabolism in the domain of Archaea.</title>
        <authorList>
            <person name="Wang Y."/>
            <person name="Wegener G."/>
            <person name="Hou J."/>
            <person name="Wang F."/>
            <person name="Xiao X."/>
        </authorList>
    </citation>
    <scope>NUCLEOTIDE SEQUENCE [LARGE SCALE GENOMIC DNA]</scope>
    <source>
        <strain evidence="8">WYZ-LMO11</strain>
    </source>
</reference>
<reference evidence="7 9" key="2">
    <citation type="journal article" date="2019" name="Nat. Microbiol.">
        <title>Wide diversity of methane and short-chain alkane metabolisms in uncultured archaea.</title>
        <authorList>
            <person name="Borrel G."/>
            <person name="Adam P.S."/>
            <person name="McKay L.J."/>
            <person name="Chen L.X."/>
            <person name="Sierra-Garcia I.N."/>
            <person name="Sieber C.M."/>
            <person name="Letourneur Q."/>
            <person name="Ghozlane A."/>
            <person name="Andersen G.L."/>
            <person name="Li W.J."/>
            <person name="Hallam S.J."/>
            <person name="Muyzer G."/>
            <person name="de Oliveira V.M."/>
            <person name="Inskeep W.P."/>
            <person name="Banfield J.F."/>
            <person name="Gribaldo S."/>
        </authorList>
    </citation>
    <scope>NUCLEOTIDE SEQUENCE [LARGE SCALE GENOMIC DNA]</scope>
    <source>
        <strain evidence="7">Verst-YHS</strain>
    </source>
</reference>
<name>A0A523BAK8_9CREN</name>
<dbReference type="SUPFAM" id="SSF55261">
    <property type="entry name" value="GAD domain-like"/>
    <property type="match status" value="1"/>
</dbReference>
<comment type="caution">
    <text evidence="8">The sequence shown here is derived from an EMBL/GenBank/DDBJ whole genome shotgun (WGS) entry which is preliminary data.</text>
</comment>
<dbReference type="Pfam" id="PF22167">
    <property type="entry name" value="PH0730-like_N"/>
    <property type="match status" value="1"/>
</dbReference>
<dbReference type="InterPro" id="IPR036388">
    <property type="entry name" value="WH-like_DNA-bd_sf"/>
</dbReference>
<dbReference type="InterPro" id="IPR004115">
    <property type="entry name" value="GAD-like_sf"/>
</dbReference>
<organism evidence="8 10">
    <name type="scientific">Thermoproteota archaeon</name>
    <dbReference type="NCBI Taxonomy" id="2056631"/>
    <lineage>
        <taxon>Archaea</taxon>
        <taxon>Thermoproteota</taxon>
    </lineage>
</organism>
<dbReference type="InterPro" id="IPR054039">
    <property type="entry name" value="PH0730-like_N"/>
</dbReference>
<evidence type="ECO:0000313" key="7">
    <source>
        <dbReference type="EMBL" id="RZN57855.1"/>
    </source>
</evidence>
<keyword evidence="3" id="KW-0067">ATP-binding</keyword>
<dbReference type="Pfam" id="PF14544">
    <property type="entry name" value="DUF4443"/>
    <property type="match status" value="1"/>
</dbReference>
<dbReference type="InterPro" id="IPR029349">
    <property type="entry name" value="DUF4443"/>
</dbReference>
<dbReference type="Proteomes" id="UP000316080">
    <property type="component" value="Unassembled WGS sequence"/>
</dbReference>
<evidence type="ECO:0000256" key="2">
    <source>
        <dbReference type="ARBA" id="ARBA00022741"/>
    </source>
</evidence>
<protein>
    <submittedName>
        <fullName evidence="7">DUF4443 domain-containing protein</fullName>
    </submittedName>
</protein>
<evidence type="ECO:0000313" key="8">
    <source>
        <dbReference type="EMBL" id="TDA37963.1"/>
    </source>
</evidence>
<dbReference type="InterPro" id="IPR036390">
    <property type="entry name" value="WH_DNA-bd_sf"/>
</dbReference>
<evidence type="ECO:0000313" key="10">
    <source>
        <dbReference type="Proteomes" id="UP000317265"/>
    </source>
</evidence>
<dbReference type="GO" id="GO:0005737">
    <property type="term" value="C:cytoplasm"/>
    <property type="evidence" value="ECO:0007669"/>
    <property type="project" value="InterPro"/>
</dbReference>
<dbReference type="Gene3D" id="3.30.1360.30">
    <property type="entry name" value="GAD-like domain"/>
    <property type="match status" value="1"/>
</dbReference>
<dbReference type="SUPFAM" id="SSF46785">
    <property type="entry name" value="Winged helix' DNA-binding domain"/>
    <property type="match status" value="1"/>
</dbReference>
<dbReference type="GO" id="GO:0006412">
    <property type="term" value="P:translation"/>
    <property type="evidence" value="ECO:0007669"/>
    <property type="project" value="UniProtKB-KW"/>
</dbReference>
<dbReference type="EMBL" id="QNVI01000061">
    <property type="protein sequence ID" value="TDA37963.1"/>
    <property type="molecule type" value="Genomic_DNA"/>
</dbReference>